<accession>A0A3S1CFF1</accession>
<dbReference type="Proteomes" id="UP000271974">
    <property type="component" value="Unassembled WGS sequence"/>
</dbReference>
<gene>
    <name evidence="1" type="ORF">EGW08_001046</name>
</gene>
<organism evidence="1 2">
    <name type="scientific">Elysia chlorotica</name>
    <name type="common">Eastern emerald elysia</name>
    <name type="synonym">Sea slug</name>
    <dbReference type="NCBI Taxonomy" id="188477"/>
    <lineage>
        <taxon>Eukaryota</taxon>
        <taxon>Metazoa</taxon>
        <taxon>Spiralia</taxon>
        <taxon>Lophotrochozoa</taxon>
        <taxon>Mollusca</taxon>
        <taxon>Gastropoda</taxon>
        <taxon>Heterobranchia</taxon>
        <taxon>Euthyneura</taxon>
        <taxon>Panpulmonata</taxon>
        <taxon>Sacoglossa</taxon>
        <taxon>Placobranchoidea</taxon>
        <taxon>Plakobranchidae</taxon>
        <taxon>Elysia</taxon>
    </lineage>
</organism>
<dbReference type="AlphaFoldDB" id="A0A3S1CFF1"/>
<evidence type="ECO:0000313" key="2">
    <source>
        <dbReference type="Proteomes" id="UP000271974"/>
    </source>
</evidence>
<keyword evidence="2" id="KW-1185">Reference proteome</keyword>
<dbReference type="EMBL" id="RQTK01000016">
    <property type="protein sequence ID" value="RUS91240.1"/>
    <property type="molecule type" value="Genomic_DNA"/>
</dbReference>
<name>A0A3S1CFF1_ELYCH</name>
<comment type="caution">
    <text evidence="1">The sequence shown here is derived from an EMBL/GenBank/DDBJ whole genome shotgun (WGS) entry which is preliminary data.</text>
</comment>
<evidence type="ECO:0000313" key="1">
    <source>
        <dbReference type="EMBL" id="RUS91240.1"/>
    </source>
</evidence>
<reference evidence="1 2" key="1">
    <citation type="submission" date="2019-01" db="EMBL/GenBank/DDBJ databases">
        <title>A draft genome assembly of the solar-powered sea slug Elysia chlorotica.</title>
        <authorList>
            <person name="Cai H."/>
            <person name="Li Q."/>
            <person name="Fang X."/>
            <person name="Li J."/>
            <person name="Curtis N.E."/>
            <person name="Altenburger A."/>
            <person name="Shibata T."/>
            <person name="Feng M."/>
            <person name="Maeda T."/>
            <person name="Schwartz J.A."/>
            <person name="Shigenobu S."/>
            <person name="Lundholm N."/>
            <person name="Nishiyama T."/>
            <person name="Yang H."/>
            <person name="Hasebe M."/>
            <person name="Li S."/>
            <person name="Pierce S.K."/>
            <person name="Wang J."/>
        </authorList>
    </citation>
    <scope>NUCLEOTIDE SEQUENCE [LARGE SCALE GENOMIC DNA]</scope>
    <source>
        <strain evidence="1">EC2010</strain>
        <tissue evidence="1">Whole organism of an adult</tissue>
    </source>
</reference>
<protein>
    <submittedName>
        <fullName evidence="1">Uncharacterized protein</fullName>
    </submittedName>
</protein>
<sequence>MVVESGQEERRFSLHRERFSKSEAFSLFGVTVSVMSTEELWSQQTRWFGFDRTSLQIRRISARSLSCGVSEKRQESMYDLVWDASSCTVLGISIRTNDRSVHSLDVRASA</sequence>
<proteinExistence type="predicted"/>